<proteinExistence type="predicted"/>
<gene>
    <name evidence="2" type="ORF">NC799_16230</name>
</gene>
<dbReference type="AlphaFoldDB" id="A0A9X3WJD1"/>
<accession>A0A9X3WJD1</accession>
<dbReference type="PROSITE" id="PS51832">
    <property type="entry name" value="HD_GYP"/>
    <property type="match status" value="1"/>
</dbReference>
<reference evidence="2" key="1">
    <citation type="submission" date="2022-06" db="EMBL/GenBank/DDBJ databases">
        <title>Aquibacillus sp. a new bacterium isolated from soil saline samples.</title>
        <authorList>
            <person name="Galisteo C."/>
            <person name="De La Haba R."/>
            <person name="Sanchez-Porro C."/>
            <person name="Ventosa A."/>
        </authorList>
    </citation>
    <scope>NUCLEOTIDE SEQUENCE</scope>
    <source>
        <strain evidence="2">3ASR75-54</strain>
    </source>
</reference>
<organism evidence="2 3">
    <name type="scientific">Aquibacillus salsiterrae</name>
    <dbReference type="NCBI Taxonomy" id="2950439"/>
    <lineage>
        <taxon>Bacteria</taxon>
        <taxon>Bacillati</taxon>
        <taxon>Bacillota</taxon>
        <taxon>Bacilli</taxon>
        <taxon>Bacillales</taxon>
        <taxon>Bacillaceae</taxon>
        <taxon>Aquibacillus</taxon>
    </lineage>
</organism>
<dbReference type="EMBL" id="JAMQKC010000027">
    <property type="protein sequence ID" value="MDC3418429.1"/>
    <property type="molecule type" value="Genomic_DNA"/>
</dbReference>
<name>A0A9X3WJD1_9BACI</name>
<dbReference type="InterPro" id="IPR037522">
    <property type="entry name" value="HD_GYP_dom"/>
</dbReference>
<dbReference type="Gene3D" id="1.10.3210.10">
    <property type="entry name" value="Hypothetical protein af1432"/>
    <property type="match status" value="1"/>
</dbReference>
<dbReference type="Pfam" id="PF13487">
    <property type="entry name" value="HD_5"/>
    <property type="match status" value="1"/>
</dbReference>
<comment type="caution">
    <text evidence="2">The sequence shown here is derived from an EMBL/GenBank/DDBJ whole genome shotgun (WGS) entry which is preliminary data.</text>
</comment>
<evidence type="ECO:0000259" key="1">
    <source>
        <dbReference type="PROSITE" id="PS51832"/>
    </source>
</evidence>
<dbReference type="CDD" id="cd00077">
    <property type="entry name" value="HDc"/>
    <property type="match status" value="1"/>
</dbReference>
<evidence type="ECO:0000313" key="2">
    <source>
        <dbReference type="EMBL" id="MDC3418429.1"/>
    </source>
</evidence>
<dbReference type="InterPro" id="IPR006675">
    <property type="entry name" value="HDIG_dom"/>
</dbReference>
<dbReference type="Proteomes" id="UP001145069">
    <property type="component" value="Unassembled WGS sequence"/>
</dbReference>
<dbReference type="NCBIfam" id="TIGR00277">
    <property type="entry name" value="HDIG"/>
    <property type="match status" value="1"/>
</dbReference>
<evidence type="ECO:0000313" key="3">
    <source>
        <dbReference type="Proteomes" id="UP001145069"/>
    </source>
</evidence>
<dbReference type="PANTHER" id="PTHR43155">
    <property type="entry name" value="CYCLIC DI-GMP PHOSPHODIESTERASE PA4108-RELATED"/>
    <property type="match status" value="1"/>
</dbReference>
<sequence length="215" mass="25138">MKSSDFLLRAERLFNQISQDHEVLRIFKYHSLRVMYFSIYLGQQVGCDDDDLQIASLLHDIGKIGLAKEILLKPSKLDELEYQIIQAHSTIGNNILRKTLNMPRAAVFVRDHHERWDGKGYPRGLEKENISTQGRIIGICDAFDTMTIDRRNYNRRTLTYQEAIRELKRCSWTQFDGKLVDLFESLIHDLDLPTPEHWAENMETIEKIFAAKIID</sequence>
<dbReference type="RefSeq" id="WP_272447496.1">
    <property type="nucleotide sequence ID" value="NZ_JAMQKC010000027.1"/>
</dbReference>
<dbReference type="InterPro" id="IPR003607">
    <property type="entry name" value="HD/PDEase_dom"/>
</dbReference>
<protein>
    <submittedName>
        <fullName evidence="2">HD domain-containing protein</fullName>
    </submittedName>
</protein>
<keyword evidence="3" id="KW-1185">Reference proteome</keyword>
<dbReference type="SUPFAM" id="SSF109604">
    <property type="entry name" value="HD-domain/PDEase-like"/>
    <property type="match status" value="1"/>
</dbReference>
<feature type="domain" description="HD-GYP" evidence="1">
    <location>
        <begin position="1"/>
        <end position="199"/>
    </location>
</feature>
<dbReference type="SMART" id="SM00471">
    <property type="entry name" value="HDc"/>
    <property type="match status" value="1"/>
</dbReference>